<dbReference type="RefSeq" id="WP_244459734.1">
    <property type="nucleotide sequence ID" value="NZ_AP025637.1"/>
</dbReference>
<dbReference type="Proteomes" id="UP000831327">
    <property type="component" value="Chromosome"/>
</dbReference>
<accession>A0ABN6P3H4</accession>
<dbReference type="EMBL" id="AP025637">
    <property type="protein sequence ID" value="BDG72533.1"/>
    <property type="molecule type" value="Genomic_DNA"/>
</dbReference>
<gene>
    <name evidence="1" type="ORF">Rmf_24620</name>
</gene>
<sequence length="76" mass="8584">MSLSRVVEIYQFLWMFESHAQQRLSWDDAAQARIARLRAEQRAAAQLHAMLAANPSGQLGHARLNDRDALIRAGLL</sequence>
<reference evidence="1 2" key="1">
    <citation type="journal article" date="2016" name="Microbes Environ.">
        <title>Phylogenetically diverse aerobic anoxygenic phototrophic bacteria isolated from epilithic biofilms in Tama river, Japan.</title>
        <authorList>
            <person name="Hirose S."/>
            <person name="Matsuura K."/>
            <person name="Haruta S."/>
        </authorList>
    </citation>
    <scope>NUCLEOTIDE SEQUENCE [LARGE SCALE GENOMIC DNA]</scope>
    <source>
        <strain evidence="1 2">S08</strain>
    </source>
</reference>
<proteinExistence type="predicted"/>
<evidence type="ECO:0000313" key="2">
    <source>
        <dbReference type="Proteomes" id="UP000831327"/>
    </source>
</evidence>
<keyword evidence="2" id="KW-1185">Reference proteome</keyword>
<organism evidence="1 2">
    <name type="scientific">Roseomonas fluvialis</name>
    <dbReference type="NCBI Taxonomy" id="1750527"/>
    <lineage>
        <taxon>Bacteria</taxon>
        <taxon>Pseudomonadati</taxon>
        <taxon>Pseudomonadota</taxon>
        <taxon>Alphaproteobacteria</taxon>
        <taxon>Acetobacterales</taxon>
        <taxon>Roseomonadaceae</taxon>
        <taxon>Roseomonas</taxon>
    </lineage>
</organism>
<name>A0ABN6P3H4_9PROT</name>
<protein>
    <submittedName>
        <fullName evidence="1">Uncharacterized protein</fullName>
    </submittedName>
</protein>
<evidence type="ECO:0000313" key="1">
    <source>
        <dbReference type="EMBL" id="BDG72533.1"/>
    </source>
</evidence>